<evidence type="ECO:0000259" key="2">
    <source>
        <dbReference type="Pfam" id="PF00501"/>
    </source>
</evidence>
<protein>
    <recommendedName>
        <fullName evidence="2">AMP-dependent synthetase/ligase domain-containing protein</fullName>
    </recommendedName>
</protein>
<comment type="subcellular location">
    <subcellularLocation>
        <location evidence="1">Cytoplasm</location>
    </subcellularLocation>
</comment>
<dbReference type="GO" id="GO:0010143">
    <property type="term" value="P:cutin biosynthetic process"/>
    <property type="evidence" value="ECO:0007669"/>
    <property type="project" value="TreeGrafter"/>
</dbReference>
<dbReference type="GO" id="GO:0016020">
    <property type="term" value="C:membrane"/>
    <property type="evidence" value="ECO:0007669"/>
    <property type="project" value="TreeGrafter"/>
</dbReference>
<dbReference type="GO" id="GO:0004467">
    <property type="term" value="F:long-chain fatty acid-CoA ligase activity"/>
    <property type="evidence" value="ECO:0007669"/>
    <property type="project" value="TreeGrafter"/>
</dbReference>
<gene>
    <name evidence="3" type="ORF">M0R45_007967</name>
</gene>
<proteinExistence type="predicted"/>
<dbReference type="Gene3D" id="3.40.50.12780">
    <property type="entry name" value="N-terminal domain of ligase-like"/>
    <property type="match status" value="1"/>
</dbReference>
<dbReference type="PANTHER" id="PTHR43272">
    <property type="entry name" value="LONG-CHAIN-FATTY-ACID--COA LIGASE"/>
    <property type="match status" value="1"/>
</dbReference>
<accession>A0AAW1XZU9</accession>
<reference evidence="3 4" key="1">
    <citation type="journal article" date="2023" name="G3 (Bethesda)">
        <title>A chromosome-length genome assembly and annotation of blackberry (Rubus argutus, cv. 'Hillquist').</title>
        <authorList>
            <person name="Bruna T."/>
            <person name="Aryal R."/>
            <person name="Dudchenko O."/>
            <person name="Sargent D.J."/>
            <person name="Mead D."/>
            <person name="Buti M."/>
            <person name="Cavallini A."/>
            <person name="Hytonen T."/>
            <person name="Andres J."/>
            <person name="Pham M."/>
            <person name="Weisz D."/>
            <person name="Mascagni F."/>
            <person name="Usai G."/>
            <person name="Natali L."/>
            <person name="Bassil N."/>
            <person name="Fernandez G.E."/>
            <person name="Lomsadze A."/>
            <person name="Armour M."/>
            <person name="Olukolu B."/>
            <person name="Poorten T."/>
            <person name="Britton C."/>
            <person name="Davik J."/>
            <person name="Ashrafi H."/>
            <person name="Aiden E.L."/>
            <person name="Borodovsky M."/>
            <person name="Worthington M."/>
        </authorList>
    </citation>
    <scope>NUCLEOTIDE SEQUENCE [LARGE SCALE GENOMIC DNA]</scope>
    <source>
        <strain evidence="3">PI 553951</strain>
    </source>
</reference>
<evidence type="ECO:0000313" key="3">
    <source>
        <dbReference type="EMBL" id="KAK9942293.1"/>
    </source>
</evidence>
<evidence type="ECO:0000313" key="4">
    <source>
        <dbReference type="Proteomes" id="UP001457282"/>
    </source>
</evidence>
<dbReference type="InterPro" id="IPR000873">
    <property type="entry name" value="AMP-dep_synth/lig_dom"/>
</dbReference>
<dbReference type="InterPro" id="IPR042099">
    <property type="entry name" value="ANL_N_sf"/>
</dbReference>
<dbReference type="GO" id="GO:0010025">
    <property type="term" value="P:wax biosynthetic process"/>
    <property type="evidence" value="ECO:0007669"/>
    <property type="project" value="TreeGrafter"/>
</dbReference>
<name>A0AAW1XZU9_RUBAR</name>
<dbReference type="SUPFAM" id="SSF56801">
    <property type="entry name" value="Acetyl-CoA synthetase-like"/>
    <property type="match status" value="1"/>
</dbReference>
<comment type="caution">
    <text evidence="3">The sequence shown here is derived from an EMBL/GenBank/DDBJ whole genome shotgun (WGS) entry which is preliminary data.</text>
</comment>
<dbReference type="GO" id="GO:0005783">
    <property type="term" value="C:endoplasmic reticulum"/>
    <property type="evidence" value="ECO:0007669"/>
    <property type="project" value="TreeGrafter"/>
</dbReference>
<feature type="domain" description="AMP-dependent synthetase/ligase" evidence="2">
    <location>
        <begin position="2"/>
        <end position="94"/>
    </location>
</feature>
<sequence length="103" mass="11051">MGSAIRSRGVNPGDRCGIYGSNCPQRIIAMEACNSHAITYVPLYDTLSANAVEFIINHAQVSIAFVQENKIPAILSCLPNCSMHLKTIVSSAQKKEAEDLGVS</sequence>
<keyword evidence="4" id="KW-1185">Reference proteome</keyword>
<dbReference type="Pfam" id="PF00501">
    <property type="entry name" value="AMP-binding"/>
    <property type="match status" value="1"/>
</dbReference>
<evidence type="ECO:0000256" key="1">
    <source>
        <dbReference type="ARBA" id="ARBA00004496"/>
    </source>
</evidence>
<dbReference type="EMBL" id="JBEDUW010000002">
    <property type="protein sequence ID" value="KAK9942293.1"/>
    <property type="molecule type" value="Genomic_DNA"/>
</dbReference>
<dbReference type="AlphaFoldDB" id="A0AAW1XZU9"/>
<dbReference type="Proteomes" id="UP001457282">
    <property type="component" value="Unassembled WGS sequence"/>
</dbReference>
<organism evidence="3 4">
    <name type="scientific">Rubus argutus</name>
    <name type="common">Southern blackberry</name>
    <dbReference type="NCBI Taxonomy" id="59490"/>
    <lineage>
        <taxon>Eukaryota</taxon>
        <taxon>Viridiplantae</taxon>
        <taxon>Streptophyta</taxon>
        <taxon>Embryophyta</taxon>
        <taxon>Tracheophyta</taxon>
        <taxon>Spermatophyta</taxon>
        <taxon>Magnoliopsida</taxon>
        <taxon>eudicotyledons</taxon>
        <taxon>Gunneridae</taxon>
        <taxon>Pentapetalae</taxon>
        <taxon>rosids</taxon>
        <taxon>fabids</taxon>
        <taxon>Rosales</taxon>
        <taxon>Rosaceae</taxon>
        <taxon>Rosoideae</taxon>
        <taxon>Rosoideae incertae sedis</taxon>
        <taxon>Rubus</taxon>
    </lineage>
</organism>
<dbReference type="PANTHER" id="PTHR43272:SF4">
    <property type="entry name" value="LONG CHAIN ACYL-COA SYNTHETASE 2"/>
    <property type="match status" value="1"/>
</dbReference>